<reference evidence="5 6" key="1">
    <citation type="submission" date="2019-01" db="EMBL/GenBank/DDBJ databases">
        <title>Geovibrio thiophilus DSM 11263, complete genome.</title>
        <authorList>
            <person name="Spring S."/>
            <person name="Bunk B."/>
            <person name="Sproer C."/>
        </authorList>
    </citation>
    <scope>NUCLEOTIDE SEQUENCE [LARGE SCALE GENOMIC DNA]</scope>
    <source>
        <strain evidence="5 6">DSM 11263</strain>
    </source>
</reference>
<feature type="domain" description="Periplasmic binding protein" evidence="4">
    <location>
        <begin position="66"/>
        <end position="326"/>
    </location>
</feature>
<keyword evidence="6" id="KW-1185">Reference proteome</keyword>
<organism evidence="5 6">
    <name type="scientific">Geovibrio thiophilus</name>
    <dbReference type="NCBI Taxonomy" id="139438"/>
    <lineage>
        <taxon>Bacteria</taxon>
        <taxon>Pseudomonadati</taxon>
        <taxon>Deferribacterota</taxon>
        <taxon>Deferribacteres</taxon>
        <taxon>Deferribacterales</taxon>
        <taxon>Geovibrionaceae</taxon>
        <taxon>Geovibrio</taxon>
    </lineage>
</organism>
<dbReference type="KEGG" id="gtl:EP073_11015"/>
<dbReference type="Proteomes" id="UP000287502">
    <property type="component" value="Chromosome"/>
</dbReference>
<dbReference type="Pfam" id="PF13407">
    <property type="entry name" value="Peripla_BP_4"/>
    <property type="match status" value="1"/>
</dbReference>
<protein>
    <submittedName>
        <fullName evidence="5">ABC transporter substrate-binding protein</fullName>
    </submittedName>
</protein>
<evidence type="ECO:0000313" key="6">
    <source>
        <dbReference type="Proteomes" id="UP000287502"/>
    </source>
</evidence>
<comment type="subcellular location">
    <subcellularLocation>
        <location evidence="1">Cell envelope</location>
    </subcellularLocation>
</comment>
<evidence type="ECO:0000256" key="1">
    <source>
        <dbReference type="ARBA" id="ARBA00004196"/>
    </source>
</evidence>
<accession>A0A3R5Y812</accession>
<dbReference type="GO" id="GO:0030313">
    <property type="term" value="C:cell envelope"/>
    <property type="evidence" value="ECO:0007669"/>
    <property type="project" value="UniProtKB-SubCell"/>
</dbReference>
<dbReference type="EMBL" id="CP035108">
    <property type="protein sequence ID" value="QAR33914.1"/>
    <property type="molecule type" value="Genomic_DNA"/>
</dbReference>
<evidence type="ECO:0000259" key="4">
    <source>
        <dbReference type="Pfam" id="PF13407"/>
    </source>
</evidence>
<dbReference type="InterPro" id="IPR028082">
    <property type="entry name" value="Peripla_BP_I"/>
</dbReference>
<proteinExistence type="inferred from homology"/>
<dbReference type="OrthoDB" id="9784024at2"/>
<dbReference type="SUPFAM" id="SSF53822">
    <property type="entry name" value="Periplasmic binding protein-like I"/>
    <property type="match status" value="1"/>
</dbReference>
<dbReference type="InterPro" id="IPR025997">
    <property type="entry name" value="SBP_2_dom"/>
</dbReference>
<dbReference type="Gene3D" id="3.40.50.2300">
    <property type="match status" value="2"/>
</dbReference>
<dbReference type="PANTHER" id="PTHR46847">
    <property type="entry name" value="D-ALLOSE-BINDING PERIPLASMIC PROTEIN-RELATED"/>
    <property type="match status" value="1"/>
</dbReference>
<dbReference type="PANTHER" id="PTHR46847:SF1">
    <property type="entry name" value="D-ALLOSE-BINDING PERIPLASMIC PROTEIN-RELATED"/>
    <property type="match status" value="1"/>
</dbReference>
<comment type="similarity">
    <text evidence="2">Belongs to the bacterial solute-binding protein 2 family.</text>
</comment>
<dbReference type="AlphaFoldDB" id="A0A3R5Y812"/>
<keyword evidence="3" id="KW-0732">Signal</keyword>
<dbReference type="RefSeq" id="WP_128467199.1">
    <property type="nucleotide sequence ID" value="NZ_CP035108.1"/>
</dbReference>
<name>A0A3R5Y812_9BACT</name>
<evidence type="ECO:0000313" key="5">
    <source>
        <dbReference type="EMBL" id="QAR33914.1"/>
    </source>
</evidence>
<gene>
    <name evidence="5" type="ORF">EP073_11015</name>
</gene>
<evidence type="ECO:0000256" key="3">
    <source>
        <dbReference type="ARBA" id="ARBA00022729"/>
    </source>
</evidence>
<dbReference type="GO" id="GO:0030246">
    <property type="term" value="F:carbohydrate binding"/>
    <property type="evidence" value="ECO:0007669"/>
    <property type="project" value="UniProtKB-ARBA"/>
</dbReference>
<evidence type="ECO:0000256" key="2">
    <source>
        <dbReference type="ARBA" id="ARBA00007639"/>
    </source>
</evidence>
<sequence>MKGAYALFLFLLLFALPARGIEQTFYTVSEYMLKHPEQAWKFDHFADIVRNPPVPLKTVNSKPVKIAVVYPALQSSDYWRRSVKALEKRLADLNVSYTLQTYYSRPSGDTRLQVSQLAEAAEKSDFIIVSADSAQMRKAVGRLLFEGKHKIIVQNLTTPLKEWEVRRPLLYTGFDHITGSEILADAIASVTENNSSYAVLNCSGGEVGWLRTKGFTERLAIHGQYVKKAEYITDFDKEKSRSAAKEIIRRYPEVSFIFACSTDVALGAADALRELHAGKIILNGWGGGNTELSHISEKELDLTVMRMNDDSSVAAAEAVKLVIAGREKDVPAVFSGGFSLVTSQDSEHRIKELKMKAFRYSGENE</sequence>